<dbReference type="InterPro" id="IPR001647">
    <property type="entry name" value="HTH_TetR"/>
</dbReference>
<dbReference type="Pfam" id="PF00440">
    <property type="entry name" value="TetR_N"/>
    <property type="match status" value="1"/>
</dbReference>
<evidence type="ECO:0000256" key="2">
    <source>
        <dbReference type="ARBA" id="ARBA00023125"/>
    </source>
</evidence>
<dbReference type="SUPFAM" id="SSF46689">
    <property type="entry name" value="Homeodomain-like"/>
    <property type="match status" value="1"/>
</dbReference>
<evidence type="ECO:0000256" key="3">
    <source>
        <dbReference type="ARBA" id="ARBA00023163"/>
    </source>
</evidence>
<evidence type="ECO:0000313" key="6">
    <source>
        <dbReference type="EMBL" id="MFD2264168.1"/>
    </source>
</evidence>
<dbReference type="EMBL" id="JBHUIP010000012">
    <property type="protein sequence ID" value="MFD2264168.1"/>
    <property type="molecule type" value="Genomic_DNA"/>
</dbReference>
<dbReference type="PANTHER" id="PTHR30055">
    <property type="entry name" value="HTH-TYPE TRANSCRIPTIONAL REGULATOR RUTR"/>
    <property type="match status" value="1"/>
</dbReference>
<dbReference type="RefSeq" id="WP_379877215.1">
    <property type="nucleotide sequence ID" value="NZ_JBHUIP010000012.1"/>
</dbReference>
<keyword evidence="3" id="KW-0804">Transcription</keyword>
<evidence type="ECO:0000259" key="5">
    <source>
        <dbReference type="PROSITE" id="PS50977"/>
    </source>
</evidence>
<evidence type="ECO:0000256" key="1">
    <source>
        <dbReference type="ARBA" id="ARBA00023015"/>
    </source>
</evidence>
<protein>
    <submittedName>
        <fullName evidence="6">TetR/AcrR family transcriptional regulator</fullName>
    </submittedName>
</protein>
<evidence type="ECO:0000313" key="7">
    <source>
        <dbReference type="Proteomes" id="UP001597295"/>
    </source>
</evidence>
<dbReference type="PRINTS" id="PR00455">
    <property type="entry name" value="HTHTETR"/>
</dbReference>
<organism evidence="6 7">
    <name type="scientific">Lacibacterium aquatile</name>
    <dbReference type="NCBI Taxonomy" id="1168082"/>
    <lineage>
        <taxon>Bacteria</taxon>
        <taxon>Pseudomonadati</taxon>
        <taxon>Pseudomonadota</taxon>
        <taxon>Alphaproteobacteria</taxon>
        <taxon>Rhodospirillales</taxon>
        <taxon>Rhodospirillaceae</taxon>
    </lineage>
</organism>
<keyword evidence="7" id="KW-1185">Reference proteome</keyword>
<dbReference type="PROSITE" id="PS50977">
    <property type="entry name" value="HTH_TETR_2"/>
    <property type="match status" value="1"/>
</dbReference>
<dbReference type="Gene3D" id="1.10.357.10">
    <property type="entry name" value="Tetracycline Repressor, domain 2"/>
    <property type="match status" value="2"/>
</dbReference>
<feature type="domain" description="HTH tetR-type" evidence="5">
    <location>
        <begin position="6"/>
        <end position="66"/>
    </location>
</feature>
<reference evidence="7" key="1">
    <citation type="journal article" date="2019" name="Int. J. Syst. Evol. Microbiol.">
        <title>The Global Catalogue of Microorganisms (GCM) 10K type strain sequencing project: providing services to taxonomists for standard genome sequencing and annotation.</title>
        <authorList>
            <consortium name="The Broad Institute Genomics Platform"/>
            <consortium name="The Broad Institute Genome Sequencing Center for Infectious Disease"/>
            <person name="Wu L."/>
            <person name="Ma J."/>
        </authorList>
    </citation>
    <scope>NUCLEOTIDE SEQUENCE [LARGE SCALE GENOMIC DNA]</scope>
    <source>
        <strain evidence="7">CGMCC 1.19062</strain>
    </source>
</reference>
<sequence>MRTRKPGRRADIARAALTVFTRQGFRLTQMADVAREAGVSAGTLYSYVEGKEALFELALQVALERLPLDEEELRLVGPSALGAWLTGELRGAVNWPRLMTATRTGMPIPKPEPVIEELFDLLTRHRHLIWLLDRCANEIPELAGVYESEVRDRYIAKFAAFVGRSPAFQRAEPGVTAATARALMEMVAWMAMHRLRDRLPPACTTEEAKQAVVAIATGRLSGTP</sequence>
<dbReference type="InterPro" id="IPR009057">
    <property type="entry name" value="Homeodomain-like_sf"/>
</dbReference>
<evidence type="ECO:0000256" key="4">
    <source>
        <dbReference type="PROSITE-ProRule" id="PRU00335"/>
    </source>
</evidence>
<name>A0ABW5DU02_9PROT</name>
<proteinExistence type="predicted"/>
<accession>A0ABW5DU02</accession>
<gene>
    <name evidence="6" type="ORF">ACFSM5_14800</name>
</gene>
<dbReference type="InterPro" id="IPR050109">
    <property type="entry name" value="HTH-type_TetR-like_transc_reg"/>
</dbReference>
<keyword evidence="1" id="KW-0805">Transcription regulation</keyword>
<dbReference type="Proteomes" id="UP001597295">
    <property type="component" value="Unassembled WGS sequence"/>
</dbReference>
<dbReference type="PANTHER" id="PTHR30055:SF234">
    <property type="entry name" value="HTH-TYPE TRANSCRIPTIONAL REGULATOR BETI"/>
    <property type="match status" value="1"/>
</dbReference>
<feature type="DNA-binding region" description="H-T-H motif" evidence="4">
    <location>
        <begin position="29"/>
        <end position="48"/>
    </location>
</feature>
<comment type="caution">
    <text evidence="6">The sequence shown here is derived from an EMBL/GenBank/DDBJ whole genome shotgun (WGS) entry which is preliminary data.</text>
</comment>
<keyword evidence="2 4" id="KW-0238">DNA-binding</keyword>